<feature type="region of interest" description="Disordered" evidence="1">
    <location>
        <begin position="558"/>
        <end position="651"/>
    </location>
</feature>
<gene>
    <name evidence="2" type="ORF">KGM_200842</name>
</gene>
<dbReference type="eggNOG" id="KOG2226">
    <property type="taxonomic scope" value="Eukaryota"/>
</dbReference>
<dbReference type="InParanoid" id="A0A212EV59"/>
<dbReference type="PANTHER" id="PTHR21575:SF12">
    <property type="entry name" value="PROTEIN HID1"/>
    <property type="match status" value="1"/>
</dbReference>
<proteinExistence type="predicted"/>
<dbReference type="GO" id="GO:0005797">
    <property type="term" value="C:Golgi medial cisterna"/>
    <property type="evidence" value="ECO:0007669"/>
    <property type="project" value="TreeGrafter"/>
</dbReference>
<keyword evidence="3" id="KW-1185">Reference proteome</keyword>
<feature type="compositionally biased region" description="Basic and acidic residues" evidence="1">
    <location>
        <begin position="621"/>
        <end position="635"/>
    </location>
</feature>
<dbReference type="FunCoup" id="A0A212EV59">
    <property type="interactions" value="330"/>
</dbReference>
<reference evidence="2 3" key="1">
    <citation type="journal article" date="2011" name="Cell">
        <title>The monarch butterfly genome yields insights into long-distance migration.</title>
        <authorList>
            <person name="Zhan S."/>
            <person name="Merlin C."/>
            <person name="Boore J.L."/>
            <person name="Reppert S.M."/>
        </authorList>
    </citation>
    <scope>NUCLEOTIDE SEQUENCE [LARGE SCALE GENOMIC DNA]</scope>
    <source>
        <strain evidence="2">F-2</strain>
    </source>
</reference>
<dbReference type="GO" id="GO:0000138">
    <property type="term" value="C:Golgi trans cisterna"/>
    <property type="evidence" value="ECO:0007669"/>
    <property type="project" value="TreeGrafter"/>
</dbReference>
<dbReference type="Proteomes" id="UP000007151">
    <property type="component" value="Unassembled WGS sequence"/>
</dbReference>
<dbReference type="KEGG" id="dpl:KGM_200842"/>
<name>A0A212EV59_DANPL</name>
<evidence type="ECO:0000313" key="2">
    <source>
        <dbReference type="EMBL" id="OWR45388.1"/>
    </source>
</evidence>
<comment type="caution">
    <text evidence="2">The sequence shown here is derived from an EMBL/GenBank/DDBJ whole genome shotgun (WGS) entry which is preliminary data.</text>
</comment>
<dbReference type="STRING" id="278856.A0A212EV59"/>
<protein>
    <recommendedName>
        <fullName evidence="4">Protein HID1</fullName>
    </recommendedName>
</protein>
<accession>A0A212EV59</accession>
<sequence>MGNADTKLNFRKAVVQLTSKSQPIDAADEGFWDQFWSESVTNVQDIFALVPGAEIRALREESPNNLATLVYKAVEKLVKIVDSSCRTQREQQTALNCARLLTRLLPHMLEEPEWHGFFWSQLPASGENESIPLAQSLINAICDLLFCPDFTVVSTKRVGPERAEELSSLDSCEYIWAGGVGFARSPPRTAQHEAARAELLRLLLTCFSETIYKPANQAAAHHNKWIAYLTSPENRHALPLFTSLLNTVCSYDPVGLGLPYNHLLFADTLEPLVEVALQVLIVTLDHDTSNVVNEDSDERLPDNLFINYLSRIHRDEDFQFALRGVTRLLNNPLQQTYLPNSNKKVALHQELLVLFWKMCDYNKQTMIAKFFFDVYMPSAAQATAYTTRVGLMHIGVFILLLLSGERNFGVRLNKPYTATVPMDIPVFTGTHADLLVVVFHKIITTGHQRLQPLFDCLLTILVNVSPYLKTLSMVSSSKLLHLLEAFSTPWFLFSRPHHHHLVFFLLEMFNNMIQYQFDGNSNLVYTIIRKRSVFHSLANLPHEHAAIARSLAAAKARGSTAGHKALPRTRSAESVSEAAMEGSRPAQPAEPGTLNATLPDTPAIATMTERESAHPPLTRRSGGDGEDAHTTKESPCESEAGAGEGDGEWRPTGEWVSSWRTRLPLQTIMRLLQVLVPQVEKICIDKGLTDESEILRFLQHGTLVGLLPVPHPILIRKYQANAGTAAWFRTYMWGVIYIRNVDPPIWYDTDVKLFEIQRV</sequence>
<evidence type="ECO:0000256" key="1">
    <source>
        <dbReference type="SAM" id="MobiDB-lite"/>
    </source>
</evidence>
<dbReference type="EMBL" id="AGBW02012233">
    <property type="protein sequence ID" value="OWR45388.1"/>
    <property type="molecule type" value="Genomic_DNA"/>
</dbReference>
<dbReference type="InterPro" id="IPR026705">
    <property type="entry name" value="Hid-1/Ecm30"/>
</dbReference>
<evidence type="ECO:0008006" key="4">
    <source>
        <dbReference type="Google" id="ProtNLM"/>
    </source>
</evidence>
<dbReference type="PANTHER" id="PTHR21575">
    <property type="entry name" value="PROTEIN HID1"/>
    <property type="match status" value="1"/>
</dbReference>
<organism evidence="2 3">
    <name type="scientific">Danaus plexippus plexippus</name>
    <dbReference type="NCBI Taxonomy" id="278856"/>
    <lineage>
        <taxon>Eukaryota</taxon>
        <taxon>Metazoa</taxon>
        <taxon>Ecdysozoa</taxon>
        <taxon>Arthropoda</taxon>
        <taxon>Hexapoda</taxon>
        <taxon>Insecta</taxon>
        <taxon>Pterygota</taxon>
        <taxon>Neoptera</taxon>
        <taxon>Endopterygota</taxon>
        <taxon>Lepidoptera</taxon>
        <taxon>Glossata</taxon>
        <taxon>Ditrysia</taxon>
        <taxon>Papilionoidea</taxon>
        <taxon>Nymphalidae</taxon>
        <taxon>Danainae</taxon>
        <taxon>Danaini</taxon>
        <taxon>Danaina</taxon>
        <taxon>Danaus</taxon>
        <taxon>Danaus</taxon>
    </lineage>
</organism>
<dbReference type="GO" id="GO:0016020">
    <property type="term" value="C:membrane"/>
    <property type="evidence" value="ECO:0007669"/>
    <property type="project" value="TreeGrafter"/>
</dbReference>
<dbReference type="AlphaFoldDB" id="A0A212EV59"/>
<evidence type="ECO:0000313" key="3">
    <source>
        <dbReference type="Proteomes" id="UP000007151"/>
    </source>
</evidence>
<dbReference type="Pfam" id="PF12722">
    <property type="entry name" value="Hid1"/>
    <property type="match status" value="1"/>
</dbReference>